<keyword evidence="3" id="KW-1185">Reference proteome</keyword>
<dbReference type="AlphaFoldDB" id="A0A1H7S3Z7"/>
<dbReference type="PROSITE" id="PS51257">
    <property type="entry name" value="PROKAR_LIPOPROTEIN"/>
    <property type="match status" value="1"/>
</dbReference>
<evidence type="ECO:0000256" key="1">
    <source>
        <dbReference type="SAM" id="SignalP"/>
    </source>
</evidence>
<feature type="signal peptide" evidence="1">
    <location>
        <begin position="1"/>
        <end position="18"/>
    </location>
</feature>
<sequence>MKTYLLLLCSVCVLSACSLDRSGLAGMPGGELSASPALACPGDTVVIRWDTQRPHHPSFCRFPNGNTPALQSCSSSRDCPIGGSACLDNYCNLCSAISNAAERRSECAAPSNQGCQPDLSARIAVTPAPTPPLAGGEDIAEHRGELTFVVQENSDIAFRSEVADPEGNRAGHPEWLGRIDLNARVEVVDPELLRTAANAYECRGSASWPSSRLEMMFPDASPRLRVLRVRNPNRFTVVGSIDGNPLRLEPGATQALGLLPQGLLQAQPAPEYLSTLPPVQCSPAFISGSYPNAPLELTLGCVAPE</sequence>
<keyword evidence="1" id="KW-0732">Signal</keyword>
<organism evidence="2 3">
    <name type="scientific">Atopomonas hussainii</name>
    <dbReference type="NCBI Taxonomy" id="1429083"/>
    <lineage>
        <taxon>Bacteria</taxon>
        <taxon>Pseudomonadati</taxon>
        <taxon>Pseudomonadota</taxon>
        <taxon>Gammaproteobacteria</taxon>
        <taxon>Pseudomonadales</taxon>
        <taxon>Pseudomonadaceae</taxon>
        <taxon>Atopomonas</taxon>
    </lineage>
</organism>
<accession>A0A1H7S3Z7</accession>
<evidence type="ECO:0008006" key="4">
    <source>
        <dbReference type="Google" id="ProtNLM"/>
    </source>
</evidence>
<protein>
    <recommendedName>
        <fullName evidence="4">Lipoprotein</fullName>
    </recommendedName>
</protein>
<dbReference type="EMBL" id="FOAS01000017">
    <property type="protein sequence ID" value="SEL67381.1"/>
    <property type="molecule type" value="Genomic_DNA"/>
</dbReference>
<name>A0A1H7S3Z7_9GAMM</name>
<reference evidence="2 3" key="1">
    <citation type="submission" date="2016-10" db="EMBL/GenBank/DDBJ databases">
        <authorList>
            <person name="de Groot N.N."/>
        </authorList>
    </citation>
    <scope>NUCLEOTIDE SEQUENCE [LARGE SCALE GENOMIC DNA]</scope>
    <source>
        <strain evidence="2 3">JCM 19513</strain>
    </source>
</reference>
<dbReference type="RefSeq" id="WP_074870241.1">
    <property type="nucleotide sequence ID" value="NZ_FOAS01000017.1"/>
</dbReference>
<feature type="chain" id="PRO_5010209331" description="Lipoprotein" evidence="1">
    <location>
        <begin position="19"/>
        <end position="305"/>
    </location>
</feature>
<gene>
    <name evidence="2" type="ORF">SAMN05216214_11727</name>
</gene>
<evidence type="ECO:0000313" key="3">
    <source>
        <dbReference type="Proteomes" id="UP000185766"/>
    </source>
</evidence>
<evidence type="ECO:0000313" key="2">
    <source>
        <dbReference type="EMBL" id="SEL67381.1"/>
    </source>
</evidence>
<dbReference type="Proteomes" id="UP000185766">
    <property type="component" value="Unassembled WGS sequence"/>
</dbReference>
<proteinExistence type="predicted"/>